<name>A0A2P4SK46_BAMTH</name>
<sequence>MGRLQACRVAPTKWSPFCPTARARCPWSNLRNTCALPPPVHAGNNVLDCCLRTSEKPIPWRIVQDYRMQLVQDGCDIPATVFITAKGKRLCAPPQAPWVLRLREKLDTSSARKVGAGPCSVRVLGNGNSVGMGWICTQTGCPSPSGADESHSKWHWEQSRDPCFWGLATCTSMGKVWDEVCGCFASPLLAQRGGECQSLETVMVRLCP</sequence>
<dbReference type="SUPFAM" id="SSF54117">
    <property type="entry name" value="Interleukin 8-like chemokines"/>
    <property type="match status" value="1"/>
</dbReference>
<keyword evidence="5" id="KW-0732">Signal</keyword>
<comment type="subcellular location">
    <subcellularLocation>
        <location evidence="1">Secreted</location>
    </subcellularLocation>
</comment>
<comment type="caution">
    <text evidence="9">The sequence shown here is derived from an EMBL/GenBank/DDBJ whole genome shotgun (WGS) entry which is preliminary data.</text>
</comment>
<dbReference type="InterPro" id="IPR001811">
    <property type="entry name" value="Chemokine_IL8-like_dom"/>
</dbReference>
<dbReference type="GO" id="GO:0006954">
    <property type="term" value="P:inflammatory response"/>
    <property type="evidence" value="ECO:0007669"/>
    <property type="project" value="UniProtKB-KW"/>
</dbReference>
<dbReference type="Proteomes" id="UP000237246">
    <property type="component" value="Unassembled WGS sequence"/>
</dbReference>
<evidence type="ECO:0000256" key="6">
    <source>
        <dbReference type="ARBA" id="ARBA00023157"/>
    </source>
</evidence>
<evidence type="ECO:0000256" key="5">
    <source>
        <dbReference type="ARBA" id="ARBA00022729"/>
    </source>
</evidence>
<dbReference type="AlphaFoldDB" id="A0A2P4SK46"/>
<dbReference type="GO" id="GO:0005615">
    <property type="term" value="C:extracellular space"/>
    <property type="evidence" value="ECO:0007669"/>
    <property type="project" value="UniProtKB-KW"/>
</dbReference>
<evidence type="ECO:0000256" key="1">
    <source>
        <dbReference type="ARBA" id="ARBA00004613"/>
    </source>
</evidence>
<keyword evidence="3" id="KW-0202">Cytokine</keyword>
<feature type="domain" description="Chemokine interleukin-8-like" evidence="8">
    <location>
        <begin position="46"/>
        <end position="106"/>
    </location>
</feature>
<dbReference type="Gene3D" id="2.40.50.40">
    <property type="match status" value="1"/>
</dbReference>
<accession>A0A2P4SK46</accession>
<dbReference type="OrthoDB" id="9909116at2759"/>
<organism evidence="9 10">
    <name type="scientific">Bambusicola thoracicus</name>
    <name type="common">Chinese bamboo-partridge</name>
    <name type="synonym">Perdix thoracica</name>
    <dbReference type="NCBI Taxonomy" id="9083"/>
    <lineage>
        <taxon>Eukaryota</taxon>
        <taxon>Metazoa</taxon>
        <taxon>Chordata</taxon>
        <taxon>Craniata</taxon>
        <taxon>Vertebrata</taxon>
        <taxon>Euteleostomi</taxon>
        <taxon>Archelosauria</taxon>
        <taxon>Archosauria</taxon>
        <taxon>Dinosauria</taxon>
        <taxon>Saurischia</taxon>
        <taxon>Theropoda</taxon>
        <taxon>Coelurosauria</taxon>
        <taxon>Aves</taxon>
        <taxon>Neognathae</taxon>
        <taxon>Galloanserae</taxon>
        <taxon>Galliformes</taxon>
        <taxon>Phasianidae</taxon>
        <taxon>Perdicinae</taxon>
        <taxon>Bambusicola</taxon>
    </lineage>
</organism>
<dbReference type="GO" id="GO:0006955">
    <property type="term" value="P:immune response"/>
    <property type="evidence" value="ECO:0007669"/>
    <property type="project" value="InterPro"/>
</dbReference>
<dbReference type="Pfam" id="PF00048">
    <property type="entry name" value="IL8"/>
    <property type="match status" value="1"/>
</dbReference>
<evidence type="ECO:0000313" key="10">
    <source>
        <dbReference type="Proteomes" id="UP000237246"/>
    </source>
</evidence>
<keyword evidence="4" id="KW-0964">Secreted</keyword>
<dbReference type="GO" id="GO:0008009">
    <property type="term" value="F:chemokine activity"/>
    <property type="evidence" value="ECO:0007669"/>
    <property type="project" value="InterPro"/>
</dbReference>
<dbReference type="InterPro" id="IPR039809">
    <property type="entry name" value="Chemokine_b/g/d"/>
</dbReference>
<evidence type="ECO:0000259" key="8">
    <source>
        <dbReference type="SMART" id="SM00199"/>
    </source>
</evidence>
<keyword evidence="6" id="KW-1015">Disulfide bond</keyword>
<protein>
    <recommendedName>
        <fullName evidence="8">Chemokine interleukin-8-like domain-containing protein</fullName>
    </recommendedName>
</protein>
<evidence type="ECO:0000256" key="3">
    <source>
        <dbReference type="ARBA" id="ARBA00022514"/>
    </source>
</evidence>
<reference evidence="9 10" key="1">
    <citation type="submission" date="2018-01" db="EMBL/GenBank/DDBJ databases">
        <title>Comparison of the Chinese Bamboo Partridge and Red Junglefowl genome sequences highlights the importance of demography in genome evolution.</title>
        <authorList>
            <person name="Tiley G.P."/>
            <person name="Kimball R.T."/>
            <person name="Braun E.L."/>
            <person name="Burleigh J.G."/>
        </authorList>
    </citation>
    <scope>NUCLEOTIDE SEQUENCE [LARGE SCALE GENOMIC DNA]</scope>
    <source>
        <strain evidence="9">RTK389</strain>
        <tissue evidence="9">Blood</tissue>
    </source>
</reference>
<evidence type="ECO:0000313" key="9">
    <source>
        <dbReference type="EMBL" id="POI24487.1"/>
    </source>
</evidence>
<evidence type="ECO:0000256" key="4">
    <source>
        <dbReference type="ARBA" id="ARBA00022525"/>
    </source>
</evidence>
<keyword evidence="7" id="KW-0395">Inflammatory response</keyword>
<dbReference type="InterPro" id="IPR036048">
    <property type="entry name" value="Interleukin_8-like_sf"/>
</dbReference>
<dbReference type="SMART" id="SM00199">
    <property type="entry name" value="SCY"/>
    <property type="match status" value="1"/>
</dbReference>
<dbReference type="EMBL" id="PPHD01040837">
    <property type="protein sequence ID" value="POI24487.1"/>
    <property type="molecule type" value="Genomic_DNA"/>
</dbReference>
<keyword evidence="2" id="KW-0145">Chemotaxis</keyword>
<dbReference type="FunFam" id="2.40.50.40:FF:000012">
    <property type="entry name" value="C-C motif chemokine"/>
    <property type="match status" value="1"/>
</dbReference>
<gene>
    <name evidence="9" type="ORF">CIB84_011763</name>
</gene>
<evidence type="ECO:0000256" key="2">
    <source>
        <dbReference type="ARBA" id="ARBA00022500"/>
    </source>
</evidence>
<keyword evidence="10" id="KW-1185">Reference proteome</keyword>
<dbReference type="PANTHER" id="PTHR12015">
    <property type="entry name" value="SMALL INDUCIBLE CYTOKINE A"/>
    <property type="match status" value="1"/>
</dbReference>
<evidence type="ECO:0000256" key="7">
    <source>
        <dbReference type="ARBA" id="ARBA00023198"/>
    </source>
</evidence>
<proteinExistence type="predicted"/>